<dbReference type="InterPro" id="IPR036271">
    <property type="entry name" value="Tet_transcr_reg_TetR-rel_C_sf"/>
</dbReference>
<keyword evidence="1 2" id="KW-0238">DNA-binding</keyword>
<dbReference type="InterPro" id="IPR009057">
    <property type="entry name" value="Homeodomain-like_sf"/>
</dbReference>
<name>A0ABV9ER57_9ACTN</name>
<gene>
    <name evidence="5" type="ORF">ACFO8L_34290</name>
</gene>
<dbReference type="RefSeq" id="WP_262844868.1">
    <property type="nucleotide sequence ID" value="NZ_JANZYP010000034.1"/>
</dbReference>
<dbReference type="InterPro" id="IPR050109">
    <property type="entry name" value="HTH-type_TetR-like_transc_reg"/>
</dbReference>
<proteinExistence type="predicted"/>
<dbReference type="SUPFAM" id="SSF46689">
    <property type="entry name" value="Homeodomain-like"/>
    <property type="match status" value="1"/>
</dbReference>
<feature type="domain" description="HTH tetR-type" evidence="4">
    <location>
        <begin position="11"/>
        <end position="71"/>
    </location>
</feature>
<organism evidence="5 6">
    <name type="scientific">Sphaerisporangium corydalis</name>
    <dbReference type="NCBI Taxonomy" id="1441875"/>
    <lineage>
        <taxon>Bacteria</taxon>
        <taxon>Bacillati</taxon>
        <taxon>Actinomycetota</taxon>
        <taxon>Actinomycetes</taxon>
        <taxon>Streptosporangiales</taxon>
        <taxon>Streptosporangiaceae</taxon>
        <taxon>Sphaerisporangium</taxon>
    </lineage>
</organism>
<evidence type="ECO:0000256" key="1">
    <source>
        <dbReference type="ARBA" id="ARBA00023125"/>
    </source>
</evidence>
<dbReference type="SUPFAM" id="SSF48498">
    <property type="entry name" value="Tetracyclin repressor-like, C-terminal domain"/>
    <property type="match status" value="1"/>
</dbReference>
<evidence type="ECO:0000256" key="3">
    <source>
        <dbReference type="SAM" id="MobiDB-lite"/>
    </source>
</evidence>
<dbReference type="Pfam" id="PF17933">
    <property type="entry name" value="TetR_C_25"/>
    <property type="match status" value="1"/>
</dbReference>
<keyword evidence="6" id="KW-1185">Reference proteome</keyword>
<protein>
    <submittedName>
        <fullName evidence="5">TetR family transcriptional regulator</fullName>
    </submittedName>
</protein>
<dbReference type="Proteomes" id="UP001595891">
    <property type="component" value="Unassembled WGS sequence"/>
</dbReference>
<evidence type="ECO:0000313" key="6">
    <source>
        <dbReference type="Proteomes" id="UP001595891"/>
    </source>
</evidence>
<dbReference type="InterPro" id="IPR041484">
    <property type="entry name" value="TetR_C_25"/>
</dbReference>
<dbReference type="PANTHER" id="PTHR30055:SF146">
    <property type="entry name" value="HTH-TYPE TRANSCRIPTIONAL DUAL REGULATOR CECR"/>
    <property type="match status" value="1"/>
</dbReference>
<feature type="region of interest" description="Disordered" evidence="3">
    <location>
        <begin position="208"/>
        <end position="258"/>
    </location>
</feature>
<sequence>MSSAQPPPEDLTARAKIRNIAVAHFARDGFQRANLRAIAAEAGVSIGLISHHFGSKDGLRATCDEHVLHVLTTRARTAGRPDGVRDLATVYLSNPEEYQVLVRYMARAIQEDVPAAGTFVNTLVEESEAVFRAGARDGTMRPSSDPRALAVLSVMVSMATLTMAPPLARALGHERVGPEVMARLALPALELYTHGLYLDDTPLKTAQEAWDATRPSEPQGEASEPRREASEPRLEAPEPRRQAPEPRREASEPRREEN</sequence>
<dbReference type="PROSITE" id="PS50977">
    <property type="entry name" value="HTH_TETR_2"/>
    <property type="match status" value="1"/>
</dbReference>
<reference evidence="6" key="1">
    <citation type="journal article" date="2019" name="Int. J. Syst. Evol. Microbiol.">
        <title>The Global Catalogue of Microorganisms (GCM) 10K type strain sequencing project: providing services to taxonomists for standard genome sequencing and annotation.</title>
        <authorList>
            <consortium name="The Broad Institute Genomics Platform"/>
            <consortium name="The Broad Institute Genome Sequencing Center for Infectious Disease"/>
            <person name="Wu L."/>
            <person name="Ma J."/>
        </authorList>
    </citation>
    <scope>NUCLEOTIDE SEQUENCE [LARGE SCALE GENOMIC DNA]</scope>
    <source>
        <strain evidence="6">CCUG 49560</strain>
    </source>
</reference>
<dbReference type="PANTHER" id="PTHR30055">
    <property type="entry name" value="HTH-TYPE TRANSCRIPTIONAL REGULATOR RUTR"/>
    <property type="match status" value="1"/>
</dbReference>
<evidence type="ECO:0000256" key="2">
    <source>
        <dbReference type="PROSITE-ProRule" id="PRU00335"/>
    </source>
</evidence>
<dbReference type="EMBL" id="JBHSFN010000030">
    <property type="protein sequence ID" value="MFC4591205.1"/>
    <property type="molecule type" value="Genomic_DNA"/>
</dbReference>
<accession>A0ABV9ER57</accession>
<dbReference type="Gene3D" id="1.10.357.10">
    <property type="entry name" value="Tetracycline Repressor, domain 2"/>
    <property type="match status" value="1"/>
</dbReference>
<feature type="compositionally biased region" description="Basic and acidic residues" evidence="3">
    <location>
        <begin position="223"/>
        <end position="258"/>
    </location>
</feature>
<dbReference type="Pfam" id="PF00440">
    <property type="entry name" value="TetR_N"/>
    <property type="match status" value="1"/>
</dbReference>
<dbReference type="InterPro" id="IPR001647">
    <property type="entry name" value="HTH_TetR"/>
</dbReference>
<evidence type="ECO:0000259" key="4">
    <source>
        <dbReference type="PROSITE" id="PS50977"/>
    </source>
</evidence>
<evidence type="ECO:0000313" key="5">
    <source>
        <dbReference type="EMBL" id="MFC4591205.1"/>
    </source>
</evidence>
<feature type="DNA-binding region" description="H-T-H motif" evidence="2">
    <location>
        <begin position="34"/>
        <end position="53"/>
    </location>
</feature>
<comment type="caution">
    <text evidence="5">The sequence shown here is derived from an EMBL/GenBank/DDBJ whole genome shotgun (WGS) entry which is preliminary data.</text>
</comment>